<evidence type="ECO:0000313" key="2">
    <source>
        <dbReference type="EMBL" id="CAF4063720.1"/>
    </source>
</evidence>
<gene>
    <name evidence="2" type="ORF">OXD698_LOCUS33289</name>
</gene>
<name>A0A819SIY5_9BILA</name>
<keyword evidence="1" id="KW-0732">Signal</keyword>
<reference evidence="2" key="1">
    <citation type="submission" date="2021-02" db="EMBL/GenBank/DDBJ databases">
        <authorList>
            <person name="Nowell W R."/>
        </authorList>
    </citation>
    <scope>NUCLEOTIDE SEQUENCE</scope>
</reference>
<sequence length="99" mass="11249">MLTITQLSLVILCLYASFCVIHGASVYQMNEEIRQGRAPKTIKRIDAANPDLFDRFIHAHFSGDENLALYINGEWKHGSKTLTNAEKTWLKNNGWKNIG</sequence>
<dbReference type="EMBL" id="CAJOAZ010004533">
    <property type="protein sequence ID" value="CAF4063720.1"/>
    <property type="molecule type" value="Genomic_DNA"/>
</dbReference>
<evidence type="ECO:0000256" key="1">
    <source>
        <dbReference type="SAM" id="SignalP"/>
    </source>
</evidence>
<accession>A0A819SIY5</accession>
<feature type="signal peptide" evidence="1">
    <location>
        <begin position="1"/>
        <end position="23"/>
    </location>
</feature>
<organism evidence="2 3">
    <name type="scientific">Adineta steineri</name>
    <dbReference type="NCBI Taxonomy" id="433720"/>
    <lineage>
        <taxon>Eukaryota</taxon>
        <taxon>Metazoa</taxon>
        <taxon>Spiralia</taxon>
        <taxon>Gnathifera</taxon>
        <taxon>Rotifera</taxon>
        <taxon>Eurotatoria</taxon>
        <taxon>Bdelloidea</taxon>
        <taxon>Adinetida</taxon>
        <taxon>Adinetidae</taxon>
        <taxon>Adineta</taxon>
    </lineage>
</organism>
<evidence type="ECO:0000313" key="3">
    <source>
        <dbReference type="Proteomes" id="UP000663844"/>
    </source>
</evidence>
<dbReference type="AlphaFoldDB" id="A0A819SIY5"/>
<dbReference type="Proteomes" id="UP000663844">
    <property type="component" value="Unassembled WGS sequence"/>
</dbReference>
<proteinExistence type="predicted"/>
<feature type="chain" id="PRO_5033019574" evidence="1">
    <location>
        <begin position="24"/>
        <end position="99"/>
    </location>
</feature>
<comment type="caution">
    <text evidence="2">The sequence shown here is derived from an EMBL/GenBank/DDBJ whole genome shotgun (WGS) entry which is preliminary data.</text>
</comment>
<protein>
    <submittedName>
        <fullName evidence="2">Uncharacterized protein</fullName>
    </submittedName>
</protein>